<sequence>MSPVQVGLGLWAMRSTARRPRPWPALYEELREDAVLAESLGFDSVWLAEHHFWYDGWCPQPLLAAASCLGATSRLRVGTAMHLLPQHDIGVVSRDVGQLLDHFGDRLDLGVSIGYRDEEYDAVGVERARRGRRMDGHLDRLLGDHAGRLASPARVFVGGIAPAVIERAGSRGMSLLLPNTLTAVELAKRRTAAQASAVAAGRAAGRVGVMVDTWLTSGADEAEVRERIVAHYREYTGAWFRLRGEPAFDRPDLLDRQSERNRVSAVVGDGERVLAGLTELRDAGADTIVLQVHADASVGEHRAVMARLAEDVLPKLRGTA</sequence>
<dbReference type="SUPFAM" id="SSF51679">
    <property type="entry name" value="Bacterial luciferase-like"/>
    <property type="match status" value="1"/>
</dbReference>
<keyword evidence="1" id="KW-0560">Oxidoreductase</keyword>
<evidence type="ECO:0000313" key="4">
    <source>
        <dbReference type="EMBL" id="TDV56217.1"/>
    </source>
</evidence>
<organism evidence="4 5">
    <name type="scientific">Actinophytocola oryzae</name>
    <dbReference type="NCBI Taxonomy" id="502181"/>
    <lineage>
        <taxon>Bacteria</taxon>
        <taxon>Bacillati</taxon>
        <taxon>Actinomycetota</taxon>
        <taxon>Actinomycetes</taxon>
        <taxon>Pseudonocardiales</taxon>
        <taxon>Pseudonocardiaceae</taxon>
    </lineage>
</organism>
<comment type="caution">
    <text evidence="4">The sequence shown here is derived from an EMBL/GenBank/DDBJ whole genome shotgun (WGS) entry which is preliminary data.</text>
</comment>
<evidence type="ECO:0000259" key="3">
    <source>
        <dbReference type="Pfam" id="PF00296"/>
    </source>
</evidence>
<evidence type="ECO:0000256" key="1">
    <source>
        <dbReference type="ARBA" id="ARBA00023002"/>
    </source>
</evidence>
<dbReference type="OrthoDB" id="5241801at2"/>
<protein>
    <submittedName>
        <fullName evidence="4">Alkanesulfonate monooxygenase SsuD/methylene tetrahydromethanopterin reductase-like flavin-dependent oxidoreductase (Luciferase family)</fullName>
    </submittedName>
</protein>
<evidence type="ECO:0000313" key="5">
    <source>
        <dbReference type="Proteomes" id="UP000294927"/>
    </source>
</evidence>
<gene>
    <name evidence="4" type="ORF">CLV71_102283</name>
</gene>
<dbReference type="GO" id="GO:0016705">
    <property type="term" value="F:oxidoreductase activity, acting on paired donors, with incorporation or reduction of molecular oxygen"/>
    <property type="evidence" value="ECO:0007669"/>
    <property type="project" value="InterPro"/>
</dbReference>
<dbReference type="Gene3D" id="3.20.20.30">
    <property type="entry name" value="Luciferase-like domain"/>
    <property type="match status" value="1"/>
</dbReference>
<feature type="domain" description="Luciferase-like" evidence="3">
    <location>
        <begin position="27"/>
        <end position="286"/>
    </location>
</feature>
<dbReference type="EMBL" id="SOCP01000002">
    <property type="protein sequence ID" value="TDV56217.1"/>
    <property type="molecule type" value="Genomic_DNA"/>
</dbReference>
<dbReference type="Pfam" id="PF00296">
    <property type="entry name" value="Bac_luciferase"/>
    <property type="match status" value="1"/>
</dbReference>
<keyword evidence="2 4" id="KW-0503">Monooxygenase</keyword>
<name>A0A4R7W3M7_9PSEU</name>
<reference evidence="4 5" key="1">
    <citation type="submission" date="2019-03" db="EMBL/GenBank/DDBJ databases">
        <title>Genomic Encyclopedia of Archaeal and Bacterial Type Strains, Phase II (KMG-II): from individual species to whole genera.</title>
        <authorList>
            <person name="Goeker M."/>
        </authorList>
    </citation>
    <scope>NUCLEOTIDE SEQUENCE [LARGE SCALE GENOMIC DNA]</scope>
    <source>
        <strain evidence="4 5">DSM 45499</strain>
    </source>
</reference>
<dbReference type="GO" id="GO:0004497">
    <property type="term" value="F:monooxygenase activity"/>
    <property type="evidence" value="ECO:0007669"/>
    <property type="project" value="UniProtKB-KW"/>
</dbReference>
<keyword evidence="5" id="KW-1185">Reference proteome</keyword>
<accession>A0A4R7W3M7</accession>
<proteinExistence type="predicted"/>
<dbReference type="RefSeq" id="WP_133901483.1">
    <property type="nucleotide sequence ID" value="NZ_SOCP01000002.1"/>
</dbReference>
<dbReference type="Proteomes" id="UP000294927">
    <property type="component" value="Unassembled WGS sequence"/>
</dbReference>
<dbReference type="InterPro" id="IPR036661">
    <property type="entry name" value="Luciferase-like_sf"/>
</dbReference>
<dbReference type="InterPro" id="IPR050766">
    <property type="entry name" value="Bact_Lucif_Oxidored"/>
</dbReference>
<dbReference type="GO" id="GO:0005829">
    <property type="term" value="C:cytosol"/>
    <property type="evidence" value="ECO:0007669"/>
    <property type="project" value="TreeGrafter"/>
</dbReference>
<dbReference type="AlphaFoldDB" id="A0A4R7W3M7"/>
<evidence type="ECO:0000256" key="2">
    <source>
        <dbReference type="ARBA" id="ARBA00023033"/>
    </source>
</evidence>
<dbReference type="InterPro" id="IPR011251">
    <property type="entry name" value="Luciferase-like_dom"/>
</dbReference>
<dbReference type="PANTHER" id="PTHR30137">
    <property type="entry name" value="LUCIFERASE-LIKE MONOOXYGENASE"/>
    <property type="match status" value="1"/>
</dbReference>
<dbReference type="PANTHER" id="PTHR30137:SF8">
    <property type="entry name" value="BLR5498 PROTEIN"/>
    <property type="match status" value="1"/>
</dbReference>